<dbReference type="SUPFAM" id="SSF51735">
    <property type="entry name" value="NAD(P)-binding Rossmann-fold domains"/>
    <property type="match status" value="1"/>
</dbReference>
<name>A0A410JWA5_9BACT</name>
<accession>A0A410JWA5</accession>
<dbReference type="Pfam" id="PF13380">
    <property type="entry name" value="CoA_binding_2"/>
    <property type="match status" value="1"/>
</dbReference>
<dbReference type="PANTHER" id="PTHR33303">
    <property type="entry name" value="CYTOPLASMIC PROTEIN-RELATED"/>
    <property type="match status" value="1"/>
</dbReference>
<sequence length="138" mass="15322">MTNLTDDQLKSLLTGAKTVVIVGASNKPERASNGIMKFLMKNGYTVYPVNPVEKEVLGVPTYDSVAEVPVKPDIVDVFRRSDVAAEVVREAIGREAGLIWLQEDVITEEGKRMAEYANIPFVMDRCIFKEYLRLGITG</sequence>
<gene>
    <name evidence="2" type="ORF">EP073_03160</name>
</gene>
<protein>
    <submittedName>
        <fullName evidence="2">CoA-binding protein</fullName>
    </submittedName>
</protein>
<dbReference type="Proteomes" id="UP000287502">
    <property type="component" value="Chromosome"/>
</dbReference>
<proteinExistence type="predicted"/>
<feature type="domain" description="CoA-binding" evidence="1">
    <location>
        <begin position="12"/>
        <end position="105"/>
    </location>
</feature>
<dbReference type="OrthoDB" id="9804695at2"/>
<dbReference type="Gene3D" id="3.40.50.720">
    <property type="entry name" value="NAD(P)-binding Rossmann-like Domain"/>
    <property type="match status" value="1"/>
</dbReference>
<dbReference type="PANTHER" id="PTHR33303:SF2">
    <property type="entry name" value="COA-BINDING DOMAIN-CONTAINING PROTEIN"/>
    <property type="match status" value="1"/>
</dbReference>
<dbReference type="EMBL" id="CP035108">
    <property type="protein sequence ID" value="QAR32433.1"/>
    <property type="molecule type" value="Genomic_DNA"/>
</dbReference>
<evidence type="ECO:0000313" key="2">
    <source>
        <dbReference type="EMBL" id="QAR32433.1"/>
    </source>
</evidence>
<evidence type="ECO:0000259" key="1">
    <source>
        <dbReference type="SMART" id="SM00881"/>
    </source>
</evidence>
<dbReference type="KEGG" id="gtl:EP073_03160"/>
<dbReference type="RefSeq" id="WP_128465720.1">
    <property type="nucleotide sequence ID" value="NZ_CP035108.1"/>
</dbReference>
<evidence type="ECO:0000313" key="3">
    <source>
        <dbReference type="Proteomes" id="UP000287502"/>
    </source>
</evidence>
<dbReference type="InterPro" id="IPR003781">
    <property type="entry name" value="CoA-bd"/>
</dbReference>
<dbReference type="AlphaFoldDB" id="A0A410JWA5"/>
<keyword evidence="3" id="KW-1185">Reference proteome</keyword>
<dbReference type="SMART" id="SM00881">
    <property type="entry name" value="CoA_binding"/>
    <property type="match status" value="1"/>
</dbReference>
<organism evidence="2 3">
    <name type="scientific">Geovibrio thiophilus</name>
    <dbReference type="NCBI Taxonomy" id="139438"/>
    <lineage>
        <taxon>Bacteria</taxon>
        <taxon>Pseudomonadati</taxon>
        <taxon>Deferribacterota</taxon>
        <taxon>Deferribacteres</taxon>
        <taxon>Deferribacterales</taxon>
        <taxon>Geovibrionaceae</taxon>
        <taxon>Geovibrio</taxon>
    </lineage>
</organism>
<reference evidence="2 3" key="1">
    <citation type="submission" date="2019-01" db="EMBL/GenBank/DDBJ databases">
        <title>Geovibrio thiophilus DSM 11263, complete genome.</title>
        <authorList>
            <person name="Spring S."/>
            <person name="Bunk B."/>
            <person name="Sproer C."/>
        </authorList>
    </citation>
    <scope>NUCLEOTIDE SEQUENCE [LARGE SCALE GENOMIC DNA]</scope>
    <source>
        <strain evidence="2 3">DSM 11263</strain>
    </source>
</reference>
<dbReference type="InterPro" id="IPR036291">
    <property type="entry name" value="NAD(P)-bd_dom_sf"/>
</dbReference>